<keyword evidence="3" id="KW-1185">Reference proteome</keyword>
<dbReference type="Proteomes" id="UP000036356">
    <property type="component" value="Unassembled WGS sequence"/>
</dbReference>
<evidence type="ECO:0000313" key="2">
    <source>
        <dbReference type="EMBL" id="KLU66885.1"/>
    </source>
</evidence>
<protein>
    <submittedName>
        <fullName evidence="2">Autolytic lysozyme</fullName>
        <ecNumber evidence="2">3.2.1.17</ecNumber>
    </submittedName>
</protein>
<organism evidence="2 3">
    <name type="scientific">Desulfosporosinus acididurans</name>
    <dbReference type="NCBI Taxonomy" id="476652"/>
    <lineage>
        <taxon>Bacteria</taxon>
        <taxon>Bacillati</taxon>
        <taxon>Bacillota</taxon>
        <taxon>Clostridia</taxon>
        <taxon>Eubacteriales</taxon>
        <taxon>Desulfitobacteriaceae</taxon>
        <taxon>Desulfosporosinus</taxon>
    </lineage>
</organism>
<feature type="domain" description="Peptidoglycan binding-like" evidence="1">
    <location>
        <begin position="24"/>
        <end position="79"/>
    </location>
</feature>
<dbReference type="InterPro" id="IPR036365">
    <property type="entry name" value="PGBD-like_sf"/>
</dbReference>
<accession>A0A0J1FTV3</accession>
<keyword evidence="2" id="KW-0378">Hydrolase</keyword>
<dbReference type="RefSeq" id="WP_083995963.1">
    <property type="nucleotide sequence ID" value="NZ_LDZY01000004.1"/>
</dbReference>
<proteinExistence type="predicted"/>
<feature type="domain" description="Peptidoglycan binding-like" evidence="1">
    <location>
        <begin position="99"/>
        <end position="155"/>
    </location>
</feature>
<gene>
    <name evidence="2" type="primary">lyc</name>
    <name evidence="2" type="ORF">DEAC_c15530</name>
</gene>
<dbReference type="PATRIC" id="fig|476652.3.peg.1602"/>
<evidence type="ECO:0000259" key="1">
    <source>
        <dbReference type="Pfam" id="PF01471"/>
    </source>
</evidence>
<dbReference type="AlphaFoldDB" id="A0A0J1FTV3"/>
<dbReference type="Pfam" id="PF01471">
    <property type="entry name" value="PG_binding_1"/>
    <property type="match status" value="2"/>
</dbReference>
<dbReference type="EC" id="3.2.1.17" evidence="2"/>
<dbReference type="InterPro" id="IPR002477">
    <property type="entry name" value="Peptidoglycan-bd-like"/>
</dbReference>
<name>A0A0J1FTV3_9FIRM</name>
<dbReference type="SUPFAM" id="SSF47090">
    <property type="entry name" value="PGBD-like"/>
    <property type="match status" value="2"/>
</dbReference>
<dbReference type="InterPro" id="IPR036366">
    <property type="entry name" value="PGBDSf"/>
</dbReference>
<keyword evidence="2" id="KW-0326">Glycosidase</keyword>
<sequence>MNHRHGYDHSHDSTCSVLKEGSTGHDVIKLQELLLANGYSPGKIDGVFGPKTKSAVLSFQAKNNLVQDGIVGKHTWSALGVHCGSPAIDHCPTLYEGTTGPAVINLQGILKQKGFYTGMIDGVFGPITKTAVLAFQSSMGLVQDGVVGRKTWSALGVHCF</sequence>
<dbReference type="Gene3D" id="1.10.101.10">
    <property type="entry name" value="PGBD-like superfamily/PGBD"/>
    <property type="match status" value="2"/>
</dbReference>
<dbReference type="EMBL" id="LDZY01000004">
    <property type="protein sequence ID" value="KLU66885.1"/>
    <property type="molecule type" value="Genomic_DNA"/>
</dbReference>
<evidence type="ECO:0000313" key="3">
    <source>
        <dbReference type="Proteomes" id="UP000036356"/>
    </source>
</evidence>
<dbReference type="GO" id="GO:0003796">
    <property type="term" value="F:lysozyme activity"/>
    <property type="evidence" value="ECO:0007669"/>
    <property type="project" value="UniProtKB-EC"/>
</dbReference>
<dbReference type="STRING" id="476652.DEAC_c15530"/>
<comment type="caution">
    <text evidence="2">The sequence shown here is derived from an EMBL/GenBank/DDBJ whole genome shotgun (WGS) entry which is preliminary data.</text>
</comment>
<reference evidence="2 3" key="1">
    <citation type="submission" date="2015-06" db="EMBL/GenBank/DDBJ databases">
        <title>Draft genome of the moderately acidophilic sulfate reducer Candidatus Desulfosporosinus acididurans strain M1.</title>
        <authorList>
            <person name="Poehlein A."/>
            <person name="Petzsch P."/>
            <person name="Johnson B.D."/>
            <person name="Schloemann M."/>
            <person name="Daniel R."/>
            <person name="Muehling M."/>
        </authorList>
    </citation>
    <scope>NUCLEOTIDE SEQUENCE [LARGE SCALE GENOMIC DNA]</scope>
    <source>
        <strain evidence="2 3">M1</strain>
    </source>
</reference>